<dbReference type="SUPFAM" id="SSF55315">
    <property type="entry name" value="L30e-like"/>
    <property type="match status" value="1"/>
</dbReference>
<dbReference type="PANTHER" id="PTHR24068">
    <property type="entry name" value="UBIQUITIN-CONJUGATING ENZYME E2"/>
    <property type="match status" value="1"/>
</dbReference>
<keyword evidence="3" id="KW-1185">Reference proteome</keyword>
<accession>A0ABC8KI08</accession>
<feature type="non-terminal residue" evidence="2">
    <location>
        <position position="1"/>
    </location>
</feature>
<proteinExistence type="predicted"/>
<reference evidence="2 3" key="1">
    <citation type="submission" date="2022-03" db="EMBL/GenBank/DDBJ databases">
        <authorList>
            <person name="Macdonald S."/>
            <person name="Ahmed S."/>
            <person name="Newling K."/>
        </authorList>
    </citation>
    <scope>NUCLEOTIDE SEQUENCE [LARGE SCALE GENOMIC DNA]</scope>
</reference>
<dbReference type="InterPro" id="IPR000608">
    <property type="entry name" value="UBC"/>
</dbReference>
<dbReference type="InterPro" id="IPR016135">
    <property type="entry name" value="UBQ-conjugating_enzyme/RWD"/>
</dbReference>
<dbReference type="Proteomes" id="UP001642260">
    <property type="component" value="Unassembled WGS sequence"/>
</dbReference>
<protein>
    <recommendedName>
        <fullName evidence="1">UBC core domain-containing protein</fullName>
    </recommendedName>
</protein>
<dbReference type="Gene3D" id="3.30.1330.30">
    <property type="match status" value="1"/>
</dbReference>
<evidence type="ECO:0000313" key="3">
    <source>
        <dbReference type="Proteomes" id="UP001642260"/>
    </source>
</evidence>
<evidence type="ECO:0000259" key="1">
    <source>
        <dbReference type="PROSITE" id="PS50127"/>
    </source>
</evidence>
<evidence type="ECO:0000313" key="2">
    <source>
        <dbReference type="EMBL" id="CAH8357134.1"/>
    </source>
</evidence>
<gene>
    <name evidence="2" type="ORF">ERUC_LOCUS22889</name>
</gene>
<dbReference type="EMBL" id="CAKOAT010228710">
    <property type="protein sequence ID" value="CAH8357134.1"/>
    <property type="molecule type" value="Genomic_DNA"/>
</dbReference>
<dbReference type="PROSITE" id="PS50127">
    <property type="entry name" value="UBC_2"/>
    <property type="match status" value="1"/>
</dbReference>
<dbReference type="InterPro" id="IPR029064">
    <property type="entry name" value="Ribosomal_eL30-like_sf"/>
</dbReference>
<dbReference type="SUPFAM" id="SSF54495">
    <property type="entry name" value="UBC-like"/>
    <property type="match status" value="1"/>
</dbReference>
<sequence>ENIFEWQSSIRGPADTEFEGGIYHGRIQLPADYPFKPPSFMLLTHNGRKSAFCSYDASQMRSLNYQESRERISVAHTFYSKSLQQAACSDNVDLGAACGKYFCVSCLIIVDPGDSIYGSG</sequence>
<dbReference type="Pfam" id="PF00179">
    <property type="entry name" value="UQ_con"/>
    <property type="match status" value="1"/>
</dbReference>
<organism evidence="2 3">
    <name type="scientific">Eruca vesicaria subsp. sativa</name>
    <name type="common">Garden rocket</name>
    <name type="synonym">Eruca sativa</name>
    <dbReference type="NCBI Taxonomy" id="29727"/>
    <lineage>
        <taxon>Eukaryota</taxon>
        <taxon>Viridiplantae</taxon>
        <taxon>Streptophyta</taxon>
        <taxon>Embryophyta</taxon>
        <taxon>Tracheophyta</taxon>
        <taxon>Spermatophyta</taxon>
        <taxon>Magnoliopsida</taxon>
        <taxon>eudicotyledons</taxon>
        <taxon>Gunneridae</taxon>
        <taxon>Pentapetalae</taxon>
        <taxon>rosids</taxon>
        <taxon>malvids</taxon>
        <taxon>Brassicales</taxon>
        <taxon>Brassicaceae</taxon>
        <taxon>Brassiceae</taxon>
        <taxon>Eruca</taxon>
    </lineage>
</organism>
<dbReference type="PROSITE" id="PS00993">
    <property type="entry name" value="RIBOSOMAL_L30E_2"/>
    <property type="match status" value="1"/>
</dbReference>
<feature type="domain" description="UBC core" evidence="1">
    <location>
        <begin position="1"/>
        <end position="120"/>
    </location>
</feature>
<dbReference type="Gene3D" id="3.10.110.10">
    <property type="entry name" value="Ubiquitin Conjugating Enzyme"/>
    <property type="match status" value="1"/>
</dbReference>
<comment type="caution">
    <text evidence="2">The sequence shown here is derived from an EMBL/GenBank/DDBJ whole genome shotgun (WGS) entry which is preliminary data.</text>
</comment>
<dbReference type="InterPro" id="IPR022991">
    <property type="entry name" value="Ribosomal_eL30_CS"/>
</dbReference>
<name>A0ABC8KI08_ERUVS</name>
<dbReference type="AlphaFoldDB" id="A0ABC8KI08"/>